<dbReference type="SUPFAM" id="SSF58104">
    <property type="entry name" value="Methyl-accepting chemotaxis protein (MCP) signaling domain"/>
    <property type="match status" value="1"/>
</dbReference>
<dbReference type="EMBL" id="FWWT01000005">
    <property type="protein sequence ID" value="SMB78753.1"/>
    <property type="molecule type" value="Genomic_DNA"/>
</dbReference>
<keyword evidence="7" id="KW-1185">Reference proteome</keyword>
<reference evidence="6 7" key="1">
    <citation type="submission" date="2017-04" db="EMBL/GenBank/DDBJ databases">
        <authorList>
            <person name="Afonso C.L."/>
            <person name="Miller P.J."/>
            <person name="Scott M.A."/>
            <person name="Spackman E."/>
            <person name="Goraichik I."/>
            <person name="Dimitrov K.M."/>
            <person name="Suarez D.L."/>
            <person name="Swayne D.E."/>
        </authorList>
    </citation>
    <scope>NUCLEOTIDE SEQUENCE [LARGE SCALE GENOMIC DNA]</scope>
    <source>
        <strain evidence="6 7">DSM 11270</strain>
    </source>
</reference>
<dbReference type="Proteomes" id="UP000192731">
    <property type="component" value="Unassembled WGS sequence"/>
</dbReference>
<evidence type="ECO:0000256" key="2">
    <source>
        <dbReference type="ARBA" id="ARBA00029447"/>
    </source>
</evidence>
<gene>
    <name evidence="6" type="ORF">SAMN00017405_0698</name>
</gene>
<dbReference type="PANTHER" id="PTHR32089:SF112">
    <property type="entry name" value="LYSOZYME-LIKE PROTEIN-RELATED"/>
    <property type="match status" value="1"/>
</dbReference>
<dbReference type="PRINTS" id="PR00260">
    <property type="entry name" value="CHEMTRNSDUCR"/>
</dbReference>
<feature type="domain" description="Methyl-accepting transducer" evidence="4">
    <location>
        <begin position="160"/>
        <end position="375"/>
    </location>
</feature>
<dbReference type="GO" id="GO:0007165">
    <property type="term" value="P:signal transduction"/>
    <property type="evidence" value="ECO:0007669"/>
    <property type="project" value="UniProtKB-KW"/>
</dbReference>
<sequence length="402" mass="44835">MKFFNRKQQEIEKTEVEKEKRVKTDDQLRCDGLRIAMPYPYYIRDMDFNIIEFSPLMEKMTGYTKEEAFKMKCYDVFKASICGENCVVQKHLKNGKDPVRDVYVDIKDKKNQEIPTLISYIPYFDSNGKTIGAIEVIKDVTVEKNMMDILGQESQQLGSISEELAASSEETLAMSTQVASTSESQTKKLGNFKESMKETDDQLETIVDDTAIIKESIQILNDSMDNTISGLSVLSKRADGIVNIVNTIKGIADQTNLLALNAAIEAARAGENGRGFAVVAEEVRKLAEGSALATKDIHENLHEITQLVLEVSKKASETNSKLKTSDDVIVRLISEIHEIRDSLNKIVSTVEELDSEAEQNTDISKNQTMAMEEVAKVGGELAEIAQKVQGEVNRLAEHAHLN</sequence>
<dbReference type="InterPro" id="IPR000014">
    <property type="entry name" value="PAS"/>
</dbReference>
<dbReference type="GO" id="GO:0006935">
    <property type="term" value="P:chemotaxis"/>
    <property type="evidence" value="ECO:0007669"/>
    <property type="project" value="InterPro"/>
</dbReference>
<dbReference type="SUPFAM" id="SSF55785">
    <property type="entry name" value="PYP-like sensor domain (PAS domain)"/>
    <property type="match status" value="1"/>
</dbReference>
<dbReference type="Gene3D" id="1.10.287.950">
    <property type="entry name" value="Methyl-accepting chemotaxis protein"/>
    <property type="match status" value="1"/>
</dbReference>
<dbReference type="InterPro" id="IPR035965">
    <property type="entry name" value="PAS-like_dom_sf"/>
</dbReference>
<evidence type="ECO:0000256" key="1">
    <source>
        <dbReference type="ARBA" id="ARBA00023224"/>
    </source>
</evidence>
<accession>A0A1W1UCI4</accession>
<dbReference type="NCBIfam" id="TIGR00229">
    <property type="entry name" value="sensory_box"/>
    <property type="match status" value="1"/>
</dbReference>
<dbReference type="OrthoDB" id="9814363at2"/>
<evidence type="ECO:0000313" key="6">
    <source>
        <dbReference type="EMBL" id="SMB78753.1"/>
    </source>
</evidence>
<dbReference type="InterPro" id="IPR000700">
    <property type="entry name" value="PAS-assoc_C"/>
</dbReference>
<evidence type="ECO:0000259" key="4">
    <source>
        <dbReference type="PROSITE" id="PS50111"/>
    </source>
</evidence>
<name>A0A1W1UCI4_DESTI</name>
<dbReference type="RefSeq" id="WP_084051826.1">
    <property type="nucleotide sequence ID" value="NZ_FWWT01000005.1"/>
</dbReference>
<proteinExistence type="inferred from homology"/>
<dbReference type="STRING" id="656914.SAMN00017405_0698"/>
<dbReference type="Gene3D" id="3.30.450.20">
    <property type="entry name" value="PAS domain"/>
    <property type="match status" value="1"/>
</dbReference>
<keyword evidence="1 3" id="KW-0807">Transducer</keyword>
<comment type="similarity">
    <text evidence="2">Belongs to the methyl-accepting chemotaxis (MCP) protein family.</text>
</comment>
<dbReference type="SMART" id="SM00283">
    <property type="entry name" value="MA"/>
    <property type="match status" value="1"/>
</dbReference>
<dbReference type="AlphaFoldDB" id="A0A1W1UCI4"/>
<dbReference type="InterPro" id="IPR004090">
    <property type="entry name" value="Chemotax_Me-accpt_rcpt"/>
</dbReference>
<dbReference type="InterPro" id="IPR004089">
    <property type="entry name" value="MCPsignal_dom"/>
</dbReference>
<dbReference type="GO" id="GO:0016020">
    <property type="term" value="C:membrane"/>
    <property type="evidence" value="ECO:0007669"/>
    <property type="project" value="InterPro"/>
</dbReference>
<feature type="domain" description="PAC" evidence="5">
    <location>
        <begin position="100"/>
        <end position="152"/>
    </location>
</feature>
<dbReference type="GO" id="GO:0004888">
    <property type="term" value="F:transmembrane signaling receptor activity"/>
    <property type="evidence" value="ECO:0007669"/>
    <property type="project" value="InterPro"/>
</dbReference>
<evidence type="ECO:0000259" key="5">
    <source>
        <dbReference type="PROSITE" id="PS50113"/>
    </source>
</evidence>
<dbReference type="PROSITE" id="PS50111">
    <property type="entry name" value="CHEMOTAXIS_TRANSDUC_2"/>
    <property type="match status" value="1"/>
</dbReference>
<organism evidence="6 7">
    <name type="scientific">Desulfonispora thiosulfatigenes DSM 11270</name>
    <dbReference type="NCBI Taxonomy" id="656914"/>
    <lineage>
        <taxon>Bacteria</taxon>
        <taxon>Bacillati</taxon>
        <taxon>Bacillota</taxon>
        <taxon>Clostridia</taxon>
        <taxon>Eubacteriales</taxon>
        <taxon>Peptococcaceae</taxon>
        <taxon>Desulfonispora</taxon>
    </lineage>
</organism>
<evidence type="ECO:0000256" key="3">
    <source>
        <dbReference type="PROSITE-ProRule" id="PRU00284"/>
    </source>
</evidence>
<dbReference type="PROSITE" id="PS50113">
    <property type="entry name" value="PAC"/>
    <property type="match status" value="1"/>
</dbReference>
<dbReference type="Pfam" id="PF13426">
    <property type="entry name" value="PAS_9"/>
    <property type="match status" value="1"/>
</dbReference>
<protein>
    <submittedName>
        <fullName evidence="6">Methyl-accepting chemotaxis sensory transducer with Pas/Pac sensor</fullName>
    </submittedName>
</protein>
<dbReference type="PANTHER" id="PTHR32089">
    <property type="entry name" value="METHYL-ACCEPTING CHEMOTAXIS PROTEIN MCPB"/>
    <property type="match status" value="1"/>
</dbReference>
<dbReference type="CDD" id="cd00130">
    <property type="entry name" value="PAS"/>
    <property type="match status" value="1"/>
</dbReference>
<evidence type="ECO:0000313" key="7">
    <source>
        <dbReference type="Proteomes" id="UP000192731"/>
    </source>
</evidence>
<dbReference type="Pfam" id="PF00015">
    <property type="entry name" value="MCPsignal"/>
    <property type="match status" value="1"/>
</dbReference>